<comment type="caution">
    <text evidence="1">The sequence shown here is derived from an EMBL/GenBank/DDBJ whole genome shotgun (WGS) entry which is preliminary data.</text>
</comment>
<organism evidence="1 2">
    <name type="scientific">Dermacentor silvarum</name>
    <name type="common">Tick</name>
    <dbReference type="NCBI Taxonomy" id="543639"/>
    <lineage>
        <taxon>Eukaryota</taxon>
        <taxon>Metazoa</taxon>
        <taxon>Ecdysozoa</taxon>
        <taxon>Arthropoda</taxon>
        <taxon>Chelicerata</taxon>
        <taxon>Arachnida</taxon>
        <taxon>Acari</taxon>
        <taxon>Parasitiformes</taxon>
        <taxon>Ixodida</taxon>
        <taxon>Ixodoidea</taxon>
        <taxon>Ixodidae</taxon>
        <taxon>Rhipicephalinae</taxon>
        <taxon>Dermacentor</taxon>
    </lineage>
</organism>
<name>A0ACB8D931_DERSI</name>
<dbReference type="EMBL" id="CM023472">
    <property type="protein sequence ID" value="KAH7960908.1"/>
    <property type="molecule type" value="Genomic_DNA"/>
</dbReference>
<proteinExistence type="predicted"/>
<gene>
    <name evidence="1" type="ORF">HPB49_024743</name>
</gene>
<keyword evidence="2" id="KW-1185">Reference proteome</keyword>
<reference evidence="1" key="1">
    <citation type="submission" date="2020-05" db="EMBL/GenBank/DDBJ databases">
        <title>Large-scale comparative analyses of tick genomes elucidate their genetic diversity and vector capacities.</title>
        <authorList>
            <person name="Jia N."/>
            <person name="Wang J."/>
            <person name="Shi W."/>
            <person name="Du L."/>
            <person name="Sun Y."/>
            <person name="Zhan W."/>
            <person name="Jiang J."/>
            <person name="Wang Q."/>
            <person name="Zhang B."/>
            <person name="Ji P."/>
            <person name="Sakyi L.B."/>
            <person name="Cui X."/>
            <person name="Yuan T."/>
            <person name="Jiang B."/>
            <person name="Yang W."/>
            <person name="Lam T.T.-Y."/>
            <person name="Chang Q."/>
            <person name="Ding S."/>
            <person name="Wang X."/>
            <person name="Zhu J."/>
            <person name="Ruan X."/>
            <person name="Zhao L."/>
            <person name="Wei J."/>
            <person name="Que T."/>
            <person name="Du C."/>
            <person name="Cheng J."/>
            <person name="Dai P."/>
            <person name="Han X."/>
            <person name="Huang E."/>
            <person name="Gao Y."/>
            <person name="Liu J."/>
            <person name="Shao H."/>
            <person name="Ye R."/>
            <person name="Li L."/>
            <person name="Wei W."/>
            <person name="Wang X."/>
            <person name="Wang C."/>
            <person name="Yang T."/>
            <person name="Huo Q."/>
            <person name="Li W."/>
            <person name="Guo W."/>
            <person name="Chen H."/>
            <person name="Zhou L."/>
            <person name="Ni X."/>
            <person name="Tian J."/>
            <person name="Zhou Y."/>
            <person name="Sheng Y."/>
            <person name="Liu T."/>
            <person name="Pan Y."/>
            <person name="Xia L."/>
            <person name="Li J."/>
            <person name="Zhao F."/>
            <person name="Cao W."/>
        </authorList>
    </citation>
    <scope>NUCLEOTIDE SEQUENCE</scope>
    <source>
        <strain evidence="1">Dsil-2018</strain>
    </source>
</reference>
<accession>A0ACB8D931</accession>
<sequence length="437" mass="50051">MFPKSDWWDWLKYMTLLFDSERSAMRSTLAIVEDPVYFSQFTSIYHFEDYRTAIANYVGFKAMVTLAPLLPSGYALLYELGFGYDIPKLEPQLRACTMLLEKMYRYGIGIAAKLTLSREFANVYRRHRDVQLKELFNSTRLVFRQMLGSGQSWFSATDLEQALRKLNAMAITFGTEENFVQYETYRKTPPLPLESNDTLLGTAFTMFSYAAYDASVFDWESEYQPSNNLVFLPNSIVAFLTAVSNKIPFQLYPVILAHIVRGVLKALLGSNSAFDDDGRALRSSWWSAASVGAIENVTKCLQRQYQAAAAAESGGGRRSAGKWSVARRDEAFLDNALLVPLYELYERALSNHNATDMFYQLSYSRISARELFFYNYAVAFCDGGDNESRRAQHSMATTPSKWRVNVPLRNFPPFRKTFSCDNWKQPHLYCNVWKGFS</sequence>
<protein>
    <submittedName>
        <fullName evidence="1">Uncharacterized protein</fullName>
    </submittedName>
</protein>
<evidence type="ECO:0000313" key="1">
    <source>
        <dbReference type="EMBL" id="KAH7960908.1"/>
    </source>
</evidence>
<dbReference type="Proteomes" id="UP000821865">
    <property type="component" value="Chromosome 3"/>
</dbReference>
<evidence type="ECO:0000313" key="2">
    <source>
        <dbReference type="Proteomes" id="UP000821865"/>
    </source>
</evidence>